<dbReference type="Gene3D" id="2.60.40.790">
    <property type="match status" value="1"/>
</dbReference>
<dbReference type="CDD" id="cd06464">
    <property type="entry name" value="ACD_sHsps-like"/>
    <property type="match status" value="1"/>
</dbReference>
<dbReference type="GO" id="GO:0034605">
    <property type="term" value="P:cellular response to heat"/>
    <property type="evidence" value="ECO:0007669"/>
    <property type="project" value="TreeGrafter"/>
</dbReference>
<evidence type="ECO:0000256" key="5">
    <source>
        <dbReference type="RuleBase" id="RU003616"/>
    </source>
</evidence>
<sequence>MDLRTRPALAGQLVHEDFEPQYQWVSGKDADTVTVDLTGFKDEAEFKKEHLKVKIDNHGNLKVSGERPLGGGNRWLRFQKVFRMAEDCITTDIKAKLDNGVLSVVMPKLPKDQPSSKPQPPPAAAAAAPAVPPAKPEPSAASSKAQVVEPAEDGKKDTASDKKGDPAAEKPSPPAAKVGPPTYRAGSRRRLRRVMGVVVVAAMVAAAVGLGFYYWSHWNGIDPYEQLEMTDACLGED</sequence>
<name>A0A843XI01_COLES</name>
<keyword evidence="10" id="KW-1185">Reference proteome</keyword>
<evidence type="ECO:0000259" key="8">
    <source>
        <dbReference type="PROSITE" id="PS01031"/>
    </source>
</evidence>
<feature type="region of interest" description="Disordered" evidence="6">
    <location>
        <begin position="108"/>
        <end position="187"/>
    </location>
</feature>
<evidence type="ECO:0000313" key="9">
    <source>
        <dbReference type="EMBL" id="MQM18677.1"/>
    </source>
</evidence>
<dbReference type="PANTHER" id="PTHR43670:SF132">
    <property type="entry name" value="OS03G0157600 PROTEIN"/>
    <property type="match status" value="1"/>
</dbReference>
<gene>
    <name evidence="9" type="ORF">Taro_051673</name>
</gene>
<evidence type="ECO:0000256" key="3">
    <source>
        <dbReference type="ARBA" id="ARBA00022821"/>
    </source>
</evidence>
<feature type="compositionally biased region" description="Basic and acidic residues" evidence="6">
    <location>
        <begin position="152"/>
        <end position="168"/>
    </location>
</feature>
<evidence type="ECO:0000313" key="10">
    <source>
        <dbReference type="Proteomes" id="UP000652761"/>
    </source>
</evidence>
<accession>A0A843XI01</accession>
<comment type="caution">
    <text evidence="9">The sequence shown here is derived from an EMBL/GenBank/DDBJ whole genome shotgun (WGS) entry which is preliminary data.</text>
</comment>
<organism evidence="9 10">
    <name type="scientific">Colocasia esculenta</name>
    <name type="common">Wild taro</name>
    <name type="synonym">Arum esculentum</name>
    <dbReference type="NCBI Taxonomy" id="4460"/>
    <lineage>
        <taxon>Eukaryota</taxon>
        <taxon>Viridiplantae</taxon>
        <taxon>Streptophyta</taxon>
        <taxon>Embryophyta</taxon>
        <taxon>Tracheophyta</taxon>
        <taxon>Spermatophyta</taxon>
        <taxon>Magnoliopsida</taxon>
        <taxon>Liliopsida</taxon>
        <taxon>Araceae</taxon>
        <taxon>Aroideae</taxon>
        <taxon>Colocasieae</taxon>
        <taxon>Colocasia</taxon>
    </lineage>
</organism>
<proteinExistence type="inferred from homology"/>
<dbReference type="InterPro" id="IPR002068">
    <property type="entry name" value="A-crystallin/Hsp20_dom"/>
</dbReference>
<feature type="domain" description="SHSP" evidence="8">
    <location>
        <begin position="13"/>
        <end position="124"/>
    </location>
</feature>
<protein>
    <recommendedName>
        <fullName evidence="8">SHSP domain-containing protein</fullName>
    </recommendedName>
</protein>
<keyword evidence="7" id="KW-1133">Transmembrane helix</keyword>
<evidence type="ECO:0000256" key="6">
    <source>
        <dbReference type="SAM" id="MobiDB-lite"/>
    </source>
</evidence>
<evidence type="ECO:0000256" key="1">
    <source>
        <dbReference type="ARBA" id="ARBA00004162"/>
    </source>
</evidence>
<reference evidence="9" key="1">
    <citation type="submission" date="2017-07" db="EMBL/GenBank/DDBJ databases">
        <title>Taro Niue Genome Assembly and Annotation.</title>
        <authorList>
            <person name="Atibalentja N."/>
            <person name="Keating K."/>
            <person name="Fields C.J."/>
        </authorList>
    </citation>
    <scope>NUCLEOTIDE SEQUENCE</scope>
    <source>
        <strain evidence="9">Niue_2</strain>
        <tissue evidence="9">Leaf</tissue>
    </source>
</reference>
<dbReference type="AlphaFoldDB" id="A0A843XI01"/>
<dbReference type="InterPro" id="IPR008978">
    <property type="entry name" value="HSP20-like_chaperone"/>
</dbReference>
<feature type="transmembrane region" description="Helical" evidence="7">
    <location>
        <begin position="194"/>
        <end position="215"/>
    </location>
</feature>
<dbReference type="Pfam" id="PF00011">
    <property type="entry name" value="HSP20"/>
    <property type="match status" value="1"/>
</dbReference>
<dbReference type="GO" id="GO:0006952">
    <property type="term" value="P:defense response"/>
    <property type="evidence" value="ECO:0007669"/>
    <property type="project" value="UniProtKB-KW"/>
</dbReference>
<evidence type="ECO:0000256" key="4">
    <source>
        <dbReference type="PROSITE-ProRule" id="PRU00285"/>
    </source>
</evidence>
<dbReference type="EMBL" id="NMUH01008364">
    <property type="protein sequence ID" value="MQM18677.1"/>
    <property type="molecule type" value="Genomic_DNA"/>
</dbReference>
<keyword evidence="3" id="KW-0611">Plant defense</keyword>
<comment type="subcellular location">
    <subcellularLocation>
        <location evidence="1">Cell membrane</location>
        <topology evidence="1">Single-pass membrane protein</topology>
    </subcellularLocation>
</comment>
<dbReference type="SUPFAM" id="SSF49764">
    <property type="entry name" value="HSP20-like chaperones"/>
    <property type="match status" value="1"/>
</dbReference>
<dbReference type="GO" id="GO:0005886">
    <property type="term" value="C:plasma membrane"/>
    <property type="evidence" value="ECO:0007669"/>
    <property type="project" value="UniProtKB-SubCell"/>
</dbReference>
<dbReference type="PROSITE" id="PS01031">
    <property type="entry name" value="SHSP"/>
    <property type="match status" value="1"/>
</dbReference>
<evidence type="ECO:0000256" key="2">
    <source>
        <dbReference type="ARBA" id="ARBA00022475"/>
    </source>
</evidence>
<evidence type="ECO:0000256" key="7">
    <source>
        <dbReference type="SAM" id="Phobius"/>
    </source>
</evidence>
<keyword evidence="7" id="KW-0812">Transmembrane</keyword>
<dbReference type="PANTHER" id="PTHR43670">
    <property type="entry name" value="HEAT SHOCK PROTEIN 26"/>
    <property type="match status" value="1"/>
</dbReference>
<keyword evidence="2" id="KW-1003">Cell membrane</keyword>
<keyword evidence="7" id="KW-0472">Membrane</keyword>
<dbReference type="SMR" id="A0A843XI01"/>
<feature type="compositionally biased region" description="Low complexity" evidence="6">
    <location>
        <begin position="137"/>
        <end position="146"/>
    </location>
</feature>
<comment type="similarity">
    <text evidence="4 5">Belongs to the small heat shock protein (HSP20) family.</text>
</comment>
<dbReference type="Proteomes" id="UP000652761">
    <property type="component" value="Unassembled WGS sequence"/>
</dbReference>